<evidence type="ECO:0000256" key="1">
    <source>
        <dbReference type="ARBA" id="ARBA00010923"/>
    </source>
</evidence>
<dbReference type="GO" id="GO:0003677">
    <property type="term" value="F:DNA binding"/>
    <property type="evidence" value="ECO:0007669"/>
    <property type="project" value="UniProtKB-KW"/>
</dbReference>
<evidence type="ECO:0000256" key="2">
    <source>
        <dbReference type="ARBA" id="ARBA00022747"/>
    </source>
</evidence>
<evidence type="ECO:0000313" key="5">
    <source>
        <dbReference type="EMBL" id="TCP62443.1"/>
    </source>
</evidence>
<dbReference type="Gene3D" id="3.90.220.20">
    <property type="entry name" value="DNA methylase specificity domains"/>
    <property type="match status" value="2"/>
</dbReference>
<feature type="domain" description="Type I restriction modification DNA specificity" evidence="4">
    <location>
        <begin position="199"/>
        <end position="375"/>
    </location>
</feature>
<dbReference type="InterPro" id="IPR052021">
    <property type="entry name" value="Type-I_RS_S_subunit"/>
</dbReference>
<name>A0A4R2RHH8_9FIRM</name>
<dbReference type="RefSeq" id="WP_131919925.1">
    <property type="nucleotide sequence ID" value="NZ_JAOQNU010000021.1"/>
</dbReference>
<reference evidence="5 6" key="1">
    <citation type="submission" date="2019-03" db="EMBL/GenBank/DDBJ databases">
        <title>Genomic Encyclopedia of Type Strains, Phase IV (KMG-IV): sequencing the most valuable type-strain genomes for metagenomic binning, comparative biology and taxonomic classification.</title>
        <authorList>
            <person name="Goeker M."/>
        </authorList>
    </citation>
    <scope>NUCLEOTIDE SEQUENCE [LARGE SCALE GENOMIC DNA]</scope>
    <source>
        <strain evidence="5 6">DSM 11170</strain>
    </source>
</reference>
<dbReference type="InterPro" id="IPR000055">
    <property type="entry name" value="Restrct_endonuc_typeI_TRD"/>
</dbReference>
<comment type="caution">
    <text evidence="5">The sequence shown here is derived from an EMBL/GenBank/DDBJ whole genome shotgun (WGS) entry which is preliminary data.</text>
</comment>
<accession>A0A4R2RHH8</accession>
<keyword evidence="6" id="KW-1185">Reference proteome</keyword>
<dbReference type="PANTHER" id="PTHR30408:SF12">
    <property type="entry name" value="TYPE I RESTRICTION ENZYME MJAVIII SPECIFICITY SUBUNIT"/>
    <property type="match status" value="1"/>
</dbReference>
<dbReference type="AlphaFoldDB" id="A0A4R2RHH8"/>
<dbReference type="PANTHER" id="PTHR30408">
    <property type="entry name" value="TYPE-1 RESTRICTION ENZYME ECOKI SPECIFICITY PROTEIN"/>
    <property type="match status" value="1"/>
</dbReference>
<feature type="domain" description="Type I restriction modification DNA specificity" evidence="4">
    <location>
        <begin position="1"/>
        <end position="166"/>
    </location>
</feature>
<dbReference type="CDD" id="cd17524">
    <property type="entry name" value="RMtype1_S_EcoUTORF5051P-TRD2-CR2_like"/>
    <property type="match status" value="1"/>
</dbReference>
<proteinExistence type="inferred from homology"/>
<dbReference type="GO" id="GO:0009307">
    <property type="term" value="P:DNA restriction-modification system"/>
    <property type="evidence" value="ECO:0007669"/>
    <property type="project" value="UniProtKB-KW"/>
</dbReference>
<dbReference type="EMBL" id="SLXT01000022">
    <property type="protein sequence ID" value="TCP62443.1"/>
    <property type="molecule type" value="Genomic_DNA"/>
</dbReference>
<protein>
    <submittedName>
        <fullName evidence="5">Type I restriction enzyme S subunit</fullName>
    </submittedName>
</protein>
<sequence>MSKWEKVKLGSVGQFKSGGTPSRSKNEYFEGNIPWITTVALKKTYIDENDAMAFISAEAIENSATKIIAANSIMVGTRVGIGKVSINKVPMCTSQDIISIENIDEKQLDKQYLVHCIKSYNCFFDTQKRGATIQGISSDVLKSIDIPIPPLKIQREIANTLDTATSVLVMRKQQLADLDKLTQSIFYNMFGDPVINENRWDTGIIKDLAEKIQYGTSEKASVDKLTYPIVRMNNITYQGNMDFSDMKFIDLSESDKKKYLVYKGDLLFNRTNSKELVGKTAVYRQETPMAFAGYLIRLVPNEKANSEFISAYLNSSYGKKLLFKMAKNIVGMANINAQELSNIKIYIPPIALQNQFATIVTKIEEQKALVKQAIDETRYLFDSLMSEYFE</sequence>
<keyword evidence="3" id="KW-0238">DNA-binding</keyword>
<evidence type="ECO:0000256" key="3">
    <source>
        <dbReference type="ARBA" id="ARBA00023125"/>
    </source>
</evidence>
<comment type="similarity">
    <text evidence="1">Belongs to the type-I restriction system S methylase family.</text>
</comment>
<dbReference type="CDD" id="cd17513">
    <property type="entry name" value="RMtype1_S_AveSPN6ORF1907P_TRD2-CR2_like"/>
    <property type="match status" value="1"/>
</dbReference>
<organism evidence="5 6">
    <name type="scientific">Heliophilum fasciatum</name>
    <dbReference type="NCBI Taxonomy" id="35700"/>
    <lineage>
        <taxon>Bacteria</taxon>
        <taxon>Bacillati</taxon>
        <taxon>Bacillota</taxon>
        <taxon>Clostridia</taxon>
        <taxon>Eubacteriales</taxon>
        <taxon>Heliobacteriaceae</taxon>
        <taxon>Heliophilum</taxon>
    </lineage>
</organism>
<dbReference type="Proteomes" id="UP000294813">
    <property type="component" value="Unassembled WGS sequence"/>
</dbReference>
<keyword evidence="2" id="KW-0680">Restriction system</keyword>
<evidence type="ECO:0000259" key="4">
    <source>
        <dbReference type="Pfam" id="PF01420"/>
    </source>
</evidence>
<evidence type="ECO:0000313" key="6">
    <source>
        <dbReference type="Proteomes" id="UP000294813"/>
    </source>
</evidence>
<dbReference type="InterPro" id="IPR044946">
    <property type="entry name" value="Restrct_endonuc_typeI_TRD_sf"/>
</dbReference>
<gene>
    <name evidence="5" type="ORF">EDD73_12213</name>
</gene>
<dbReference type="Pfam" id="PF01420">
    <property type="entry name" value="Methylase_S"/>
    <property type="match status" value="2"/>
</dbReference>
<dbReference type="SUPFAM" id="SSF116734">
    <property type="entry name" value="DNA methylase specificity domain"/>
    <property type="match status" value="2"/>
</dbReference>
<dbReference type="OrthoDB" id="9811611at2"/>